<comment type="caution">
    <text evidence="1">The sequence shown here is derived from an EMBL/GenBank/DDBJ whole genome shotgun (WGS) entry which is preliminary data.</text>
</comment>
<keyword evidence="2" id="KW-1185">Reference proteome</keyword>
<sequence length="31" mass="3384">MNLQLRIITIAIVPTGCCEMSGLLSCVLEFD</sequence>
<reference evidence="1 2" key="1">
    <citation type="submission" date="2018-06" db="EMBL/GenBank/DDBJ databases">
        <authorList>
            <consortium name="Pathogen Informatics"/>
            <person name="Doyle S."/>
        </authorList>
    </citation>
    <scope>NUCLEOTIDE SEQUENCE [LARGE SCALE GENOMIC DNA]</scope>
    <source>
        <strain evidence="1 2">NCTC10698</strain>
    </source>
</reference>
<proteinExistence type="predicted"/>
<evidence type="ECO:0000313" key="2">
    <source>
        <dbReference type="Proteomes" id="UP000255070"/>
    </source>
</evidence>
<gene>
    <name evidence="1" type="ORF">NCTC10698_00630</name>
</gene>
<dbReference type="EMBL" id="UFXL01000001">
    <property type="protein sequence ID" value="SUY74440.1"/>
    <property type="molecule type" value="Genomic_DNA"/>
</dbReference>
<protein>
    <submittedName>
        <fullName evidence="1">Uncharacterized protein</fullName>
    </submittedName>
</protein>
<dbReference type="Proteomes" id="UP000255070">
    <property type="component" value="Unassembled WGS sequence"/>
</dbReference>
<dbReference type="AlphaFoldDB" id="A0A8B4RZH3"/>
<accession>A0A8B4RZH3</accession>
<organism evidence="1 2">
    <name type="scientific">Comamonas testosteroni</name>
    <name type="common">Pseudomonas testosteroni</name>
    <dbReference type="NCBI Taxonomy" id="285"/>
    <lineage>
        <taxon>Bacteria</taxon>
        <taxon>Pseudomonadati</taxon>
        <taxon>Pseudomonadota</taxon>
        <taxon>Betaproteobacteria</taxon>
        <taxon>Burkholderiales</taxon>
        <taxon>Comamonadaceae</taxon>
        <taxon>Comamonas</taxon>
    </lineage>
</organism>
<evidence type="ECO:0000313" key="1">
    <source>
        <dbReference type="EMBL" id="SUY74440.1"/>
    </source>
</evidence>
<name>A0A8B4RZH3_COMTE</name>